<keyword evidence="3" id="KW-0285">Flavoprotein</keyword>
<dbReference type="Gene3D" id="3.50.50.100">
    <property type="match status" value="1"/>
</dbReference>
<dbReference type="EMBL" id="QUBQ01000006">
    <property type="protein sequence ID" value="REK71337.1"/>
    <property type="molecule type" value="Genomic_DNA"/>
</dbReference>
<accession>A0A371P5X1</accession>
<dbReference type="OrthoDB" id="9781621at2"/>
<keyword evidence="8" id="KW-1185">Reference proteome</keyword>
<dbReference type="InterPro" id="IPR051169">
    <property type="entry name" value="NADH-Q_oxidoreductase"/>
</dbReference>
<dbReference type="Proteomes" id="UP000261905">
    <property type="component" value="Unassembled WGS sequence"/>
</dbReference>
<protein>
    <submittedName>
        <fullName evidence="7">NAD(P)/FAD-dependent oxidoreductase</fullName>
    </submittedName>
</protein>
<comment type="caution">
    <text evidence="7">The sequence shown here is derived from an EMBL/GenBank/DDBJ whole genome shotgun (WGS) entry which is preliminary data.</text>
</comment>
<reference evidence="7 8" key="1">
    <citation type="submission" date="2018-08" db="EMBL/GenBank/DDBJ databases">
        <title>Paenibacillus sp. M4BSY-1, whole genome shotgun sequence.</title>
        <authorList>
            <person name="Tuo L."/>
        </authorList>
    </citation>
    <scope>NUCLEOTIDE SEQUENCE [LARGE SCALE GENOMIC DNA]</scope>
    <source>
        <strain evidence="7 8">M4BSY-1</strain>
    </source>
</reference>
<name>A0A371P5X1_9BACL</name>
<dbReference type="SUPFAM" id="SSF51905">
    <property type="entry name" value="FAD/NAD(P)-binding domain"/>
    <property type="match status" value="2"/>
</dbReference>
<dbReference type="PANTHER" id="PTHR42913">
    <property type="entry name" value="APOPTOSIS-INDUCING FACTOR 1"/>
    <property type="match status" value="1"/>
</dbReference>
<evidence type="ECO:0000259" key="6">
    <source>
        <dbReference type="Pfam" id="PF07992"/>
    </source>
</evidence>
<dbReference type="RefSeq" id="WP_116049430.1">
    <property type="nucleotide sequence ID" value="NZ_QUBQ01000006.1"/>
</dbReference>
<keyword evidence="4" id="KW-0274">FAD</keyword>
<evidence type="ECO:0000256" key="2">
    <source>
        <dbReference type="ARBA" id="ARBA00005272"/>
    </source>
</evidence>
<proteinExistence type="inferred from homology"/>
<feature type="domain" description="FAD/NAD(P)-binding" evidence="6">
    <location>
        <begin position="3"/>
        <end position="316"/>
    </location>
</feature>
<comment type="cofactor">
    <cofactor evidence="1">
        <name>FAD</name>
        <dbReference type="ChEBI" id="CHEBI:57692"/>
    </cofactor>
</comment>
<gene>
    <name evidence="7" type="ORF">DX130_23165</name>
</gene>
<evidence type="ECO:0000256" key="3">
    <source>
        <dbReference type="ARBA" id="ARBA00022630"/>
    </source>
</evidence>
<dbReference type="InterPro" id="IPR023753">
    <property type="entry name" value="FAD/NAD-binding_dom"/>
</dbReference>
<evidence type="ECO:0000313" key="7">
    <source>
        <dbReference type="EMBL" id="REK71337.1"/>
    </source>
</evidence>
<organism evidence="7 8">
    <name type="scientific">Paenibacillus paeoniae</name>
    <dbReference type="NCBI Taxonomy" id="2292705"/>
    <lineage>
        <taxon>Bacteria</taxon>
        <taxon>Bacillati</taxon>
        <taxon>Bacillota</taxon>
        <taxon>Bacilli</taxon>
        <taxon>Bacillales</taxon>
        <taxon>Paenibacillaceae</taxon>
        <taxon>Paenibacillus</taxon>
    </lineage>
</organism>
<dbReference type="PRINTS" id="PR00368">
    <property type="entry name" value="FADPNR"/>
</dbReference>
<evidence type="ECO:0000256" key="4">
    <source>
        <dbReference type="ARBA" id="ARBA00022827"/>
    </source>
</evidence>
<sequence>MKQIVILGGGYAGLLCALTVRKFVYDNEAVVTLINRSPTHQLMTELHRLAAGNLPEQAVALSLTKLLKGKRVQLVTEEVTGIDTEQREVRTNGGDYSYDYLVIALGSQTAFYDIPGLEKHSLPLKSIHEANRIHAHIRQSLARYKKTRQQADATFIVGGGGLSGIEMMGEIADMLPKWCDEYHIEPVEVSLLVIEASPSILPGFPAELAARAMTSLERRGVECIVGVPIASYHYPVILLKNGQSIATHTLIWTGGIQGNPVVASSNIETQRGRAIVNPYLQSTSHNDIFVAGDSAICSQDNGLPLPPSAQLAWQMGEAVGYNLYAVMNDMPLQPFKPVIYGKLASLGRKDAVATLGKNDRQLKGLPASLMKEASKAKYLTHIRGLQAYLH</sequence>
<dbReference type="Pfam" id="PF07992">
    <property type="entry name" value="Pyr_redox_2"/>
    <property type="match status" value="1"/>
</dbReference>
<comment type="similarity">
    <text evidence="2">Belongs to the NADH dehydrogenase family.</text>
</comment>
<dbReference type="PANTHER" id="PTHR42913:SF3">
    <property type="entry name" value="64 KDA MITOCHONDRIAL NADH DEHYDROGENASE (EUROFUNG)"/>
    <property type="match status" value="1"/>
</dbReference>
<keyword evidence="5" id="KW-0560">Oxidoreductase</keyword>
<evidence type="ECO:0000256" key="5">
    <source>
        <dbReference type="ARBA" id="ARBA00023002"/>
    </source>
</evidence>
<evidence type="ECO:0000313" key="8">
    <source>
        <dbReference type="Proteomes" id="UP000261905"/>
    </source>
</evidence>
<dbReference type="GO" id="GO:0019646">
    <property type="term" value="P:aerobic electron transport chain"/>
    <property type="evidence" value="ECO:0007669"/>
    <property type="project" value="TreeGrafter"/>
</dbReference>
<dbReference type="InterPro" id="IPR036188">
    <property type="entry name" value="FAD/NAD-bd_sf"/>
</dbReference>
<evidence type="ECO:0000256" key="1">
    <source>
        <dbReference type="ARBA" id="ARBA00001974"/>
    </source>
</evidence>
<dbReference type="GO" id="GO:0003955">
    <property type="term" value="F:NAD(P)H dehydrogenase (quinone) activity"/>
    <property type="evidence" value="ECO:0007669"/>
    <property type="project" value="TreeGrafter"/>
</dbReference>
<dbReference type="AlphaFoldDB" id="A0A371P5X1"/>